<gene>
    <name evidence="5" type="ORF">MM415A00187_0009</name>
    <name evidence="4" type="ORF">MM415B00313_0009</name>
    <name evidence="3" type="ORF">TM448A00409_0009</name>
    <name evidence="6" type="ORF">TM448B01532_0007</name>
</gene>
<accession>A0A6H1ZEN5</accession>
<dbReference type="EMBL" id="MT144778">
    <property type="protein sequence ID" value="QJH99267.1"/>
    <property type="molecule type" value="Genomic_DNA"/>
</dbReference>
<proteinExistence type="predicted"/>
<dbReference type="EMBL" id="MT141564">
    <property type="protein sequence ID" value="QJA66961.1"/>
    <property type="molecule type" value="Genomic_DNA"/>
</dbReference>
<keyword evidence="1" id="KW-0175">Coiled coil</keyword>
<reference evidence="3" key="1">
    <citation type="submission" date="2020-03" db="EMBL/GenBank/DDBJ databases">
        <title>The deep terrestrial virosphere.</title>
        <authorList>
            <person name="Holmfeldt K."/>
            <person name="Nilsson E."/>
            <person name="Simone D."/>
            <person name="Lopez-Fernandez M."/>
            <person name="Wu X."/>
            <person name="de Brujin I."/>
            <person name="Lundin D."/>
            <person name="Andersson A."/>
            <person name="Bertilsson S."/>
            <person name="Dopson M."/>
        </authorList>
    </citation>
    <scope>NUCLEOTIDE SEQUENCE</scope>
    <source>
        <strain evidence="5">MM415A00187</strain>
        <strain evidence="4">MM415B00313</strain>
        <strain evidence="3">TM448A00409</strain>
        <strain evidence="6">TM448B01532</strain>
    </source>
</reference>
<feature type="compositionally biased region" description="Acidic residues" evidence="2">
    <location>
        <begin position="280"/>
        <end position="311"/>
    </location>
</feature>
<protein>
    <submittedName>
        <fullName evidence="3">Uncharacterized protein</fullName>
    </submittedName>
</protein>
<sequence>MIKDNRGKGIEVKIKYKYIEQPNGRFTILDVPIFSAFSREKEDGSIVKAEIKDLKKAIQLFNLRKEKGYYPTIHRLHQDLESNEEREHLGYLDNLNLKDGLVYGDLVELSEGTINEIKNYKLGNRSPEYIPDEPEIVSLALLESKPPHNKFPLLVLEDSPTFLEKESINFMFQGRIEQFNERSKNMAKKKNQGCEADAIQLEEEYEDLEETIEDEEKEEQFADEDIAADPQNVKDEEESMQEDIAIDKQIVTILKKQGVILENIAAGCERLGKFLDVMESEDEYEGEEDEEQLSEDIEEEDLENEEEDEEMEDKKLSSDKASSVALSQQFRYMNKAILQLNAELKDIKKERKINQFNQQLRSLCDANPSISFSAEKRHMEQLSDSRSKMAHLNYLKTNAKKFSANGTPRRIAGSVNIEQFSNESPRVQAVARQAKIDYRDSVNQRDIAAAQQFKQTWKSEKSYVEKMVQLAKASQ</sequence>
<organism evidence="3">
    <name type="scientific">viral metagenome</name>
    <dbReference type="NCBI Taxonomy" id="1070528"/>
    <lineage>
        <taxon>unclassified sequences</taxon>
        <taxon>metagenomes</taxon>
        <taxon>organismal metagenomes</taxon>
    </lineage>
</organism>
<dbReference type="AlphaFoldDB" id="A0A6H1ZEN5"/>
<feature type="region of interest" description="Disordered" evidence="2">
    <location>
        <begin position="280"/>
        <end position="320"/>
    </location>
</feature>
<evidence type="ECO:0000313" key="4">
    <source>
        <dbReference type="EMBL" id="QJA66961.1"/>
    </source>
</evidence>
<evidence type="ECO:0000313" key="6">
    <source>
        <dbReference type="EMBL" id="QJH99267.1"/>
    </source>
</evidence>
<dbReference type="EMBL" id="MT144009">
    <property type="protein sequence ID" value="QJA46373.1"/>
    <property type="molecule type" value="Genomic_DNA"/>
</dbReference>
<evidence type="ECO:0000256" key="1">
    <source>
        <dbReference type="SAM" id="Coils"/>
    </source>
</evidence>
<evidence type="ECO:0000313" key="3">
    <source>
        <dbReference type="EMBL" id="QJA46373.1"/>
    </source>
</evidence>
<evidence type="ECO:0000313" key="5">
    <source>
        <dbReference type="EMBL" id="QJA84474.1"/>
    </source>
</evidence>
<dbReference type="EMBL" id="MT142530">
    <property type="protein sequence ID" value="QJA84474.1"/>
    <property type="molecule type" value="Genomic_DNA"/>
</dbReference>
<feature type="coiled-coil region" evidence="1">
    <location>
        <begin position="184"/>
        <end position="225"/>
    </location>
</feature>
<evidence type="ECO:0000256" key="2">
    <source>
        <dbReference type="SAM" id="MobiDB-lite"/>
    </source>
</evidence>
<name>A0A6H1ZEN5_9ZZZZ</name>